<keyword evidence="2" id="KW-1185">Reference proteome</keyword>
<sequence>MMKINGFRDYYYSSKNERYQVCYVDYIFGDKLTEPLYLDRSVNWLLESTGVNVIYSLCEVEKDKLNNGLPLEKVVPIVVDKEYIQDINEKYIDCMIKAMGKLDNTVENGPLIRIHFRQQTNESVLTRVYVLNDNLEVMKGSQFEGKYIIAEYYNKDSYERVEYHDCKVKSDNLVDVVLKTSSSDEFKRYIKGKAKEKLLGLAKSKIV</sequence>
<name>A0A1I0RDR5_9FIRM</name>
<reference evidence="1 2" key="1">
    <citation type="submission" date="2016-10" db="EMBL/GenBank/DDBJ databases">
        <authorList>
            <person name="de Groot N.N."/>
        </authorList>
    </citation>
    <scope>NUCLEOTIDE SEQUENCE [LARGE SCALE GENOMIC DNA]</scope>
    <source>
        <strain evidence="1 2">DSM 9179</strain>
    </source>
</reference>
<dbReference type="EMBL" id="FOJI01000014">
    <property type="protein sequence ID" value="SEW39019.1"/>
    <property type="molecule type" value="Genomic_DNA"/>
</dbReference>
<proteinExistence type="predicted"/>
<dbReference type="Proteomes" id="UP000199701">
    <property type="component" value="Unassembled WGS sequence"/>
</dbReference>
<dbReference type="AlphaFoldDB" id="A0A1I0RDR5"/>
<organism evidence="1 2">
    <name type="scientific">[Clostridium] fimetarium</name>
    <dbReference type="NCBI Taxonomy" id="99656"/>
    <lineage>
        <taxon>Bacteria</taxon>
        <taxon>Bacillati</taxon>
        <taxon>Bacillota</taxon>
        <taxon>Clostridia</taxon>
        <taxon>Lachnospirales</taxon>
        <taxon>Lachnospiraceae</taxon>
    </lineage>
</organism>
<accession>A0A1I0RDR5</accession>
<dbReference type="OrthoDB" id="9812811at2"/>
<dbReference type="RefSeq" id="WP_092455959.1">
    <property type="nucleotide sequence ID" value="NZ_FOJI01000014.1"/>
</dbReference>
<gene>
    <name evidence="1" type="ORF">SAMN05421659_11481</name>
</gene>
<protein>
    <submittedName>
        <fullName evidence="1">Uncharacterized protein</fullName>
    </submittedName>
</protein>
<evidence type="ECO:0000313" key="1">
    <source>
        <dbReference type="EMBL" id="SEW39019.1"/>
    </source>
</evidence>
<evidence type="ECO:0000313" key="2">
    <source>
        <dbReference type="Proteomes" id="UP000199701"/>
    </source>
</evidence>